<dbReference type="Gene3D" id="3.30.70.270">
    <property type="match status" value="1"/>
</dbReference>
<evidence type="ECO:0000313" key="3">
    <source>
        <dbReference type="EMBL" id="GKV51702.1"/>
    </source>
</evidence>
<dbReference type="PANTHER" id="PTHR48475">
    <property type="entry name" value="RIBONUCLEASE H"/>
    <property type="match status" value="1"/>
</dbReference>
<dbReference type="InterPro" id="IPR012337">
    <property type="entry name" value="RNaseH-like_sf"/>
</dbReference>
<dbReference type="EMBL" id="BPVZ01000528">
    <property type="protein sequence ID" value="GKV51702.1"/>
    <property type="molecule type" value="Genomic_DNA"/>
</dbReference>
<proteinExistence type="predicted"/>
<organism evidence="3 4">
    <name type="scientific">Rubroshorea leprosula</name>
    <dbReference type="NCBI Taxonomy" id="152421"/>
    <lineage>
        <taxon>Eukaryota</taxon>
        <taxon>Viridiplantae</taxon>
        <taxon>Streptophyta</taxon>
        <taxon>Embryophyta</taxon>
        <taxon>Tracheophyta</taxon>
        <taxon>Spermatophyta</taxon>
        <taxon>Magnoliopsida</taxon>
        <taxon>eudicotyledons</taxon>
        <taxon>Gunneridae</taxon>
        <taxon>Pentapetalae</taxon>
        <taxon>rosids</taxon>
        <taxon>malvids</taxon>
        <taxon>Malvales</taxon>
        <taxon>Dipterocarpaceae</taxon>
        <taxon>Rubroshorea</taxon>
    </lineage>
</organism>
<dbReference type="SUPFAM" id="SSF53098">
    <property type="entry name" value="Ribonuclease H-like"/>
    <property type="match status" value="1"/>
</dbReference>
<dbReference type="Proteomes" id="UP001054252">
    <property type="component" value="Unassembled WGS sequence"/>
</dbReference>
<feature type="region of interest" description="Disordered" evidence="1">
    <location>
        <begin position="1"/>
        <end position="41"/>
    </location>
</feature>
<feature type="compositionally biased region" description="Polar residues" evidence="1">
    <location>
        <begin position="1"/>
        <end position="17"/>
    </location>
</feature>
<comment type="caution">
    <text evidence="3">The sequence shown here is derived from an EMBL/GenBank/DDBJ whole genome shotgun (WGS) entry which is preliminary data.</text>
</comment>
<dbReference type="PROSITE" id="PS50994">
    <property type="entry name" value="INTEGRASE"/>
    <property type="match status" value="1"/>
</dbReference>
<dbReference type="InterPro" id="IPR043128">
    <property type="entry name" value="Rev_trsase/Diguanyl_cyclase"/>
</dbReference>
<dbReference type="GO" id="GO:0015074">
    <property type="term" value="P:DNA integration"/>
    <property type="evidence" value="ECO:0007669"/>
    <property type="project" value="InterPro"/>
</dbReference>
<evidence type="ECO:0000313" key="4">
    <source>
        <dbReference type="Proteomes" id="UP001054252"/>
    </source>
</evidence>
<dbReference type="Gene3D" id="3.30.420.10">
    <property type="entry name" value="Ribonuclease H-like superfamily/Ribonuclease H"/>
    <property type="match status" value="1"/>
</dbReference>
<gene>
    <name evidence="3" type="ORF">SLEP1_g58333</name>
</gene>
<dbReference type="InterPro" id="IPR036397">
    <property type="entry name" value="RNaseH_sf"/>
</dbReference>
<dbReference type="SUPFAM" id="SSF56672">
    <property type="entry name" value="DNA/RNA polymerases"/>
    <property type="match status" value="1"/>
</dbReference>
<evidence type="ECO:0000256" key="1">
    <source>
        <dbReference type="SAM" id="MobiDB-lite"/>
    </source>
</evidence>
<feature type="compositionally biased region" description="Polar residues" evidence="1">
    <location>
        <begin position="29"/>
        <end position="41"/>
    </location>
</feature>
<dbReference type="PANTHER" id="PTHR48475:SF2">
    <property type="entry name" value="RIBONUCLEASE H"/>
    <property type="match status" value="1"/>
</dbReference>
<feature type="domain" description="Integrase catalytic" evidence="2">
    <location>
        <begin position="484"/>
        <end position="608"/>
    </location>
</feature>
<reference evidence="3 4" key="1">
    <citation type="journal article" date="2021" name="Commun. Biol.">
        <title>The genome of Shorea leprosula (Dipterocarpaceae) highlights the ecological relevance of drought in aseasonal tropical rainforests.</title>
        <authorList>
            <person name="Ng K.K.S."/>
            <person name="Kobayashi M.J."/>
            <person name="Fawcett J.A."/>
            <person name="Hatakeyama M."/>
            <person name="Paape T."/>
            <person name="Ng C.H."/>
            <person name="Ang C.C."/>
            <person name="Tnah L.H."/>
            <person name="Lee C.T."/>
            <person name="Nishiyama T."/>
            <person name="Sese J."/>
            <person name="O'Brien M.J."/>
            <person name="Copetti D."/>
            <person name="Mohd Noor M.I."/>
            <person name="Ong R.C."/>
            <person name="Putra M."/>
            <person name="Sireger I.Z."/>
            <person name="Indrioko S."/>
            <person name="Kosugi Y."/>
            <person name="Izuno A."/>
            <person name="Isagi Y."/>
            <person name="Lee S.L."/>
            <person name="Shimizu K.K."/>
        </authorList>
    </citation>
    <scope>NUCLEOTIDE SEQUENCE [LARGE SCALE GENOMIC DNA]</scope>
    <source>
        <strain evidence="3">214</strain>
    </source>
</reference>
<evidence type="ECO:0000259" key="2">
    <source>
        <dbReference type="PROSITE" id="PS50994"/>
    </source>
</evidence>
<keyword evidence="4" id="KW-1185">Reference proteome</keyword>
<sequence length="608" mass="68802">MVNTRSVRAGNQAQPLRQGQEGGDENRPHNSAHNSASTHNQGDVVTTQLAAMQQQFGVFQLVLAQLLARNNPVQHAPALSESQGQSHVAPVQQPLPDDVTRRLDSLEKLVVEQQGASPPHHNTDSIPHPLNTNITLEPYPAGFKIPQLETYDGMKDPDDHLHAFYSCMQAQNASDALMCKIFLSTLRVLEVSSFNQAVGIAAIIQSLQHERFRDSLIKHHVATFNEKANEDSPESRSDVDLHIEIQKAKLSTPQQITNKAPVTWTPFNLSRLQIFMWIKNKMDLRRPGSMRSFAATRDHTRYCAFIKITGVHQTLCIFTVLRVSDWIQLCCRVVKMASFFNAVIGRPTLTEIRAVVSQSRLCMKFPTSIGIATLRASRNERLSLLDAYSGYHQVPMAPKDEEKIQRLTGRVVALHRFILKLADKCLQFFKIMRSTAQKDESSKQKMFEWNPKCQAAFDELKSYLSSPFLLIKAIDGEILYLYLDGLVPEDKQVEMKLRKKASRYTLVDGVLYKRSFALILLRCLNPYEAEYTLREVEAQPLSSLTSKKVEDFVFGSIICRYGIPNQTVADNGTQFNCSFFRDFCSSYEIKLQFISVYHPESNGMVESV</sequence>
<accession>A0AAV5MTI7</accession>
<protein>
    <recommendedName>
        <fullName evidence="2">Integrase catalytic domain-containing protein</fullName>
    </recommendedName>
</protein>
<dbReference type="AlphaFoldDB" id="A0AAV5MTI7"/>
<dbReference type="GO" id="GO:0003676">
    <property type="term" value="F:nucleic acid binding"/>
    <property type="evidence" value="ECO:0007669"/>
    <property type="project" value="InterPro"/>
</dbReference>
<dbReference type="InterPro" id="IPR043502">
    <property type="entry name" value="DNA/RNA_pol_sf"/>
</dbReference>
<name>A0AAV5MTI7_9ROSI</name>
<dbReference type="InterPro" id="IPR001584">
    <property type="entry name" value="Integrase_cat-core"/>
</dbReference>